<evidence type="ECO:0000313" key="2">
    <source>
        <dbReference type="EMBL" id="EGC04000.1"/>
    </source>
</evidence>
<keyword evidence="3" id="KW-1185">Reference proteome</keyword>
<dbReference type="Proteomes" id="UP000004259">
    <property type="component" value="Unassembled WGS sequence"/>
</dbReference>
<dbReference type="STRING" id="246199.CUS_5130"/>
<evidence type="ECO:0000256" key="1">
    <source>
        <dbReference type="SAM" id="Phobius"/>
    </source>
</evidence>
<dbReference type="RefSeq" id="WP_002847682.1">
    <property type="nucleotide sequence ID" value="NZ_ADKM02000045.1"/>
</dbReference>
<dbReference type="EMBL" id="ADKM02000045">
    <property type="protein sequence ID" value="EGC04000.1"/>
    <property type="molecule type" value="Genomic_DNA"/>
</dbReference>
<feature type="transmembrane region" description="Helical" evidence="1">
    <location>
        <begin position="120"/>
        <end position="143"/>
    </location>
</feature>
<sequence>MEALIILVIIIALLVIAGISAEVIMLGIMCLMALGMLLLFVFFAFCVIRLIKCEKTDGRLAKVEKHPKFGYSTPHYEISGDVYANVFPCEVVMKNRLYAEGRICKLRLDRKRGKVFDGNAAISSVAGLFLSGLSFFMILSQIIEVFGEGVDIFR</sequence>
<organism evidence="2 3">
    <name type="scientific">Ruminococcus albus 8</name>
    <dbReference type="NCBI Taxonomy" id="246199"/>
    <lineage>
        <taxon>Bacteria</taxon>
        <taxon>Bacillati</taxon>
        <taxon>Bacillota</taxon>
        <taxon>Clostridia</taxon>
        <taxon>Eubacteriales</taxon>
        <taxon>Oscillospiraceae</taxon>
        <taxon>Ruminococcus</taxon>
    </lineage>
</organism>
<feature type="transmembrane region" description="Helical" evidence="1">
    <location>
        <begin position="31"/>
        <end position="51"/>
    </location>
</feature>
<proteinExistence type="predicted"/>
<comment type="caution">
    <text evidence="2">The sequence shown here is derived from an EMBL/GenBank/DDBJ whole genome shotgun (WGS) entry which is preliminary data.</text>
</comment>
<dbReference type="OrthoDB" id="1828884at2"/>
<gene>
    <name evidence="2" type="ORF">CUS_5130</name>
</gene>
<protein>
    <submittedName>
        <fullName evidence="2">Conserved domain protein</fullName>
    </submittedName>
</protein>
<accession>E9S9N4</accession>
<dbReference type="eggNOG" id="ENOG503248I">
    <property type="taxonomic scope" value="Bacteria"/>
</dbReference>
<keyword evidence="1" id="KW-0472">Membrane</keyword>
<dbReference type="AlphaFoldDB" id="E9S9N4"/>
<keyword evidence="1" id="KW-1133">Transmembrane helix</keyword>
<reference evidence="2 3" key="1">
    <citation type="submission" date="2011-02" db="EMBL/GenBank/DDBJ databases">
        <authorList>
            <person name="Nelson K.E."/>
            <person name="Sutton G."/>
            <person name="Torralba M."/>
            <person name="Durkin S."/>
            <person name="Harkins D."/>
            <person name="Montgomery R."/>
            <person name="Ziemer C."/>
            <person name="Klaassens E."/>
            <person name="Ocuiv P."/>
            <person name="Morrison M."/>
        </authorList>
    </citation>
    <scope>NUCLEOTIDE SEQUENCE [LARGE SCALE GENOMIC DNA]</scope>
    <source>
        <strain evidence="2 3">8</strain>
    </source>
</reference>
<name>E9S9N4_RUMAL</name>
<keyword evidence="1" id="KW-0812">Transmembrane</keyword>
<evidence type="ECO:0000313" key="3">
    <source>
        <dbReference type="Proteomes" id="UP000004259"/>
    </source>
</evidence>